<proteinExistence type="predicted"/>
<organism evidence="1 2">
    <name type="scientific">Plantactinospora siamensis</name>
    <dbReference type="NCBI Taxonomy" id="555372"/>
    <lineage>
        <taxon>Bacteria</taxon>
        <taxon>Bacillati</taxon>
        <taxon>Actinomycetota</taxon>
        <taxon>Actinomycetes</taxon>
        <taxon>Micromonosporales</taxon>
        <taxon>Micromonosporaceae</taxon>
        <taxon>Plantactinospora</taxon>
    </lineage>
</organism>
<comment type="caution">
    <text evidence="1">The sequence shown here is derived from an EMBL/GenBank/DDBJ whole genome shotgun (WGS) entry which is preliminary data.</text>
</comment>
<dbReference type="RefSeq" id="WP_377342217.1">
    <property type="nucleotide sequence ID" value="NZ_JBHLUE010000019.1"/>
</dbReference>
<keyword evidence="2" id="KW-1185">Reference proteome</keyword>
<protein>
    <submittedName>
        <fullName evidence="1">DUF3140 domain-containing protein</fullName>
    </submittedName>
</protein>
<reference evidence="1 2" key="1">
    <citation type="submission" date="2024-09" db="EMBL/GenBank/DDBJ databases">
        <authorList>
            <person name="Sun Q."/>
            <person name="Mori K."/>
        </authorList>
    </citation>
    <scope>NUCLEOTIDE SEQUENCE [LARGE SCALE GENOMIC DNA]</scope>
    <source>
        <strain evidence="1 2">TBRC 2205</strain>
    </source>
</reference>
<evidence type="ECO:0000313" key="1">
    <source>
        <dbReference type="EMBL" id="MFC0567042.1"/>
    </source>
</evidence>
<name>A0ABV6P206_9ACTN</name>
<sequence length="116" mass="12883">MARDQRIEPGVEELWTEFHDCVNVTSDQLRTWLLTQGSGEAAFGADPSMDLPEPGRSILAIKGKRKVDLTGEDIATMRDTVAEVRRLLAARTATGVTDEDWRHSLLDLGHDPLADR</sequence>
<dbReference type="InterPro" id="IPR021487">
    <property type="entry name" value="DUF3140"/>
</dbReference>
<dbReference type="Pfam" id="PF11338">
    <property type="entry name" value="DUF3140"/>
    <property type="match status" value="1"/>
</dbReference>
<gene>
    <name evidence="1" type="ORF">ACFFHU_23240</name>
</gene>
<accession>A0ABV6P206</accession>
<dbReference type="EMBL" id="JBHLUE010000019">
    <property type="protein sequence ID" value="MFC0567042.1"/>
    <property type="molecule type" value="Genomic_DNA"/>
</dbReference>
<dbReference type="PANTHER" id="PTHR40630">
    <property type="entry name" value="POSSIBLE DNA-BINDING PROTEIN"/>
    <property type="match status" value="1"/>
</dbReference>
<dbReference type="PANTHER" id="PTHR40630:SF1">
    <property type="entry name" value="DNA-BINDING PROTEIN"/>
    <property type="match status" value="1"/>
</dbReference>
<evidence type="ECO:0000313" key="2">
    <source>
        <dbReference type="Proteomes" id="UP001589894"/>
    </source>
</evidence>
<dbReference type="Proteomes" id="UP001589894">
    <property type="component" value="Unassembled WGS sequence"/>
</dbReference>